<dbReference type="AlphaFoldDB" id="A0A9J6RKS6"/>
<organism evidence="1 2">
    <name type="scientific">Dasania phycosphaerae</name>
    <dbReference type="NCBI Taxonomy" id="2950436"/>
    <lineage>
        <taxon>Bacteria</taxon>
        <taxon>Pseudomonadati</taxon>
        <taxon>Pseudomonadota</taxon>
        <taxon>Gammaproteobacteria</taxon>
        <taxon>Cellvibrionales</taxon>
        <taxon>Spongiibacteraceae</taxon>
        <taxon>Dasania</taxon>
    </lineage>
</organism>
<sequence>MFLEVKKNPQVYVQNKDMDQINLAPVTSNFRINMALIAEVSSYSLKEPKQKRTLTGHDFELPINTRVIHLEMSYTHSTHKTMLDSTHQHTVNERYSYKLVFLPEAEDEFLRIRSIIDGQTVA</sequence>
<accession>A0A9J6RKS6</accession>
<protein>
    <submittedName>
        <fullName evidence="1">Uncharacterized protein</fullName>
    </submittedName>
</protein>
<keyword evidence="2" id="KW-1185">Reference proteome</keyword>
<name>A0A9J6RKS6_9GAMM</name>
<gene>
    <name evidence="1" type="ORF">O0V09_07305</name>
</gene>
<evidence type="ECO:0000313" key="1">
    <source>
        <dbReference type="EMBL" id="MCZ0865002.1"/>
    </source>
</evidence>
<dbReference type="Proteomes" id="UP001069090">
    <property type="component" value="Unassembled WGS sequence"/>
</dbReference>
<comment type="caution">
    <text evidence="1">The sequence shown here is derived from an EMBL/GenBank/DDBJ whole genome shotgun (WGS) entry which is preliminary data.</text>
</comment>
<dbReference type="RefSeq" id="WP_258331156.1">
    <property type="nucleotide sequence ID" value="NZ_JAPTGG010000005.1"/>
</dbReference>
<dbReference type="EMBL" id="JAPTGG010000005">
    <property type="protein sequence ID" value="MCZ0865002.1"/>
    <property type="molecule type" value="Genomic_DNA"/>
</dbReference>
<evidence type="ECO:0000313" key="2">
    <source>
        <dbReference type="Proteomes" id="UP001069090"/>
    </source>
</evidence>
<reference evidence="1 2" key="1">
    <citation type="submission" date="2022-12" db="EMBL/GenBank/DDBJ databases">
        <title>Dasania phycosphaerae sp. nov., isolated from particulate material of the south coast of Korea.</title>
        <authorList>
            <person name="Jiang Y."/>
        </authorList>
    </citation>
    <scope>NUCLEOTIDE SEQUENCE [LARGE SCALE GENOMIC DNA]</scope>
    <source>
        <strain evidence="1 2">GY-19</strain>
    </source>
</reference>
<proteinExistence type="predicted"/>